<reference evidence="2" key="1">
    <citation type="journal article" date="2015" name="Nature">
        <title>Complex archaea that bridge the gap between prokaryotes and eukaryotes.</title>
        <authorList>
            <person name="Spang A."/>
            <person name="Saw J.H."/>
            <person name="Jorgensen S.L."/>
            <person name="Zaremba-Niedzwiedzka K."/>
            <person name="Martijn J."/>
            <person name="Lind A.E."/>
            <person name="van Eijk R."/>
            <person name="Schleper C."/>
            <person name="Guy L."/>
            <person name="Ettema T.J."/>
        </authorList>
    </citation>
    <scope>NUCLEOTIDE SEQUENCE</scope>
</reference>
<evidence type="ECO:0000256" key="1">
    <source>
        <dbReference type="SAM" id="MobiDB-lite"/>
    </source>
</evidence>
<protein>
    <submittedName>
        <fullName evidence="2">Uncharacterized protein</fullName>
    </submittedName>
</protein>
<evidence type="ECO:0000313" key="2">
    <source>
        <dbReference type="EMBL" id="KKL83754.1"/>
    </source>
</evidence>
<gene>
    <name evidence="2" type="ORF">LCGC14_1971590</name>
</gene>
<accession>A0A0F9FBR8</accession>
<name>A0A0F9FBR8_9ZZZZ</name>
<dbReference type="EMBL" id="LAZR01021892">
    <property type="protein sequence ID" value="KKL83754.1"/>
    <property type="molecule type" value="Genomic_DNA"/>
</dbReference>
<feature type="region of interest" description="Disordered" evidence="1">
    <location>
        <begin position="148"/>
        <end position="167"/>
    </location>
</feature>
<comment type="caution">
    <text evidence="2">The sequence shown here is derived from an EMBL/GenBank/DDBJ whole genome shotgun (WGS) entry which is preliminary data.</text>
</comment>
<sequence length="183" mass="21196">MTGQMADIFMLGGDLFSLVGVRGQELCKTEDFTITPLSSCTACWRGYQMKYHFINNQLFLDEMLVNGDDPPIINGIKPQNGDRLFKYYYKNLKYKTTFTGKILLAKDFIQSMYVHMGFQRPMAFNTIIEIRMKDGKIISEKDLSKEMEEKRIQNANEGASPRSDSKSDIKNWVEETFSLDYDF</sequence>
<dbReference type="AlphaFoldDB" id="A0A0F9FBR8"/>
<proteinExistence type="predicted"/>
<organism evidence="2">
    <name type="scientific">marine sediment metagenome</name>
    <dbReference type="NCBI Taxonomy" id="412755"/>
    <lineage>
        <taxon>unclassified sequences</taxon>
        <taxon>metagenomes</taxon>
        <taxon>ecological metagenomes</taxon>
    </lineage>
</organism>